<organism evidence="4 5">
    <name type="scientific">Strongyloides venezuelensis</name>
    <name type="common">Threadworm</name>
    <dbReference type="NCBI Taxonomy" id="75913"/>
    <lineage>
        <taxon>Eukaryota</taxon>
        <taxon>Metazoa</taxon>
        <taxon>Ecdysozoa</taxon>
        <taxon>Nematoda</taxon>
        <taxon>Chromadorea</taxon>
        <taxon>Rhabditida</taxon>
        <taxon>Tylenchina</taxon>
        <taxon>Panagrolaimomorpha</taxon>
        <taxon>Strongyloidoidea</taxon>
        <taxon>Strongyloididae</taxon>
        <taxon>Strongyloides</taxon>
    </lineage>
</organism>
<dbReference type="Pfam" id="PF00665">
    <property type="entry name" value="rve"/>
    <property type="match status" value="1"/>
</dbReference>
<sequence>MFSKLHSAHLYDIGDCSISIPKKHFLPEKFNPQKRYRLNPIQWEALKNHVSTLVNSKILIKQETKFISNYVIVQSPGKEDRFAIDLRAINSATVRDSYPTRTVQEIFQEIKGSTCMTSIDATKAFLSLRIDPSDYQYYGVFTPYGTYCYTRMPFGDVNAMAAWQRVYDTIAYESQAPVLSYADDMLIINKNNDIHEHLSDVIKFCKTASKHGLKFNVDKCKFAQKEITVLGWITDGNIKKPGKKLTHAMSNRKLPSTVRELKGFLASAGFFREAVKNFTARATPLLDCVRILKKGKIELDDTQQSSFYDIVNALTSSEILTLPDFTKEFHVYTDASSTHIGAVIAQIHNNILKPIRYYSKKFPYVKQAKSSNLLELQAMALTLMKNSDILSTALIHLYCDNATAIALLKESVDPRFNRYISYIKMFNVKIRKIQSTKNVVADELSRKTEIIEDILTNSPEVFIAETSYLPDSKSIIQDQKNAGITSNTPGTTVVNDIIMKIIIKNKKKDLVPYLSHLSAENSSKLIHIEYAHPGIKKTLELVKKQFYADNLKDIVTKLVKSCEICLKTKPSKHIHPEYKAINIPEKPFTEISIDYFQVVAKSDKVSVLNIVDTTSRLWVPEIVSEESSKEVLKTLKAAFYTYGFPTSIKADNQTCFRSPETMLSLKKLGIDIVFNTAKHHQGNSLVERSFSTLRKMLRAAYLENNQSLSETDFIRENIKKIAFIYNNTNHDTTGISPFEHVFGRSGKPKMLEKILNPDYSLSFDINDLVKSWPELSKKAHEKRQNINVKLPNAGIKPLNDMEVGDIIARKQTPDSKLAALYGPNLTVKKIEYPYIYASNSDATKGRFHKIHIHDIKIIKKGGVTCSCQSDEKILKALT</sequence>
<keyword evidence="2" id="KW-0511">Multifunctional enzyme</keyword>
<dbReference type="InterPro" id="IPR012337">
    <property type="entry name" value="RNaseH-like_sf"/>
</dbReference>
<dbReference type="GO" id="GO:0015074">
    <property type="term" value="P:DNA integration"/>
    <property type="evidence" value="ECO:0007669"/>
    <property type="project" value="InterPro"/>
</dbReference>
<dbReference type="SUPFAM" id="SSF53098">
    <property type="entry name" value="Ribonuclease H-like"/>
    <property type="match status" value="1"/>
</dbReference>
<protein>
    <recommendedName>
        <fullName evidence="1">RNA-directed DNA polymerase</fullName>
        <ecNumber evidence="1">2.7.7.49</ecNumber>
    </recommendedName>
</protein>
<accession>A0A0K0F1M8</accession>
<dbReference type="CDD" id="cd01647">
    <property type="entry name" value="RT_LTR"/>
    <property type="match status" value="1"/>
</dbReference>
<reference evidence="4" key="1">
    <citation type="submission" date="2014-07" db="EMBL/GenBank/DDBJ databases">
        <authorList>
            <person name="Martin A.A"/>
            <person name="De Silva N."/>
        </authorList>
    </citation>
    <scope>NUCLEOTIDE SEQUENCE</scope>
</reference>
<dbReference type="PANTHER" id="PTHR37984">
    <property type="entry name" value="PROTEIN CBG26694"/>
    <property type="match status" value="1"/>
</dbReference>
<dbReference type="Pfam" id="PF17921">
    <property type="entry name" value="Integrase_H2C2"/>
    <property type="match status" value="1"/>
</dbReference>
<dbReference type="Pfam" id="PF00078">
    <property type="entry name" value="RVT_1"/>
    <property type="match status" value="1"/>
</dbReference>
<feature type="domain" description="Integrase catalytic" evidence="3">
    <location>
        <begin position="583"/>
        <end position="745"/>
    </location>
</feature>
<dbReference type="InterPro" id="IPR043502">
    <property type="entry name" value="DNA/RNA_pol_sf"/>
</dbReference>
<dbReference type="Proteomes" id="UP000035680">
    <property type="component" value="Unassembled WGS sequence"/>
</dbReference>
<dbReference type="GO" id="GO:0003676">
    <property type="term" value="F:nucleic acid binding"/>
    <property type="evidence" value="ECO:0007669"/>
    <property type="project" value="InterPro"/>
</dbReference>
<dbReference type="InterPro" id="IPR050951">
    <property type="entry name" value="Retrovirus_Pol_polyprotein"/>
</dbReference>
<dbReference type="GO" id="GO:0042575">
    <property type="term" value="C:DNA polymerase complex"/>
    <property type="evidence" value="ECO:0007669"/>
    <property type="project" value="UniProtKB-ARBA"/>
</dbReference>
<name>A0A0K0F1M8_STRVS</name>
<dbReference type="InterPro" id="IPR001584">
    <property type="entry name" value="Integrase_cat-core"/>
</dbReference>
<dbReference type="STRING" id="75913.A0A0K0F1M8"/>
<dbReference type="WBParaSite" id="SVE_0270300.1">
    <property type="protein sequence ID" value="SVE_0270300.1"/>
    <property type="gene ID" value="SVE_0270300"/>
</dbReference>
<dbReference type="InterPro" id="IPR000477">
    <property type="entry name" value="RT_dom"/>
</dbReference>
<dbReference type="Gene3D" id="3.10.10.10">
    <property type="entry name" value="HIV Type 1 Reverse Transcriptase, subunit A, domain 1"/>
    <property type="match status" value="1"/>
</dbReference>
<dbReference type="Gene3D" id="1.10.340.70">
    <property type="match status" value="1"/>
</dbReference>
<dbReference type="InterPro" id="IPR036397">
    <property type="entry name" value="RNaseH_sf"/>
</dbReference>
<dbReference type="Pfam" id="PF17919">
    <property type="entry name" value="RT_RNaseH_2"/>
    <property type="match status" value="1"/>
</dbReference>
<dbReference type="InterPro" id="IPR041588">
    <property type="entry name" value="Integrase_H2C2"/>
</dbReference>
<evidence type="ECO:0000313" key="4">
    <source>
        <dbReference type="Proteomes" id="UP000035680"/>
    </source>
</evidence>
<proteinExistence type="predicted"/>
<dbReference type="PROSITE" id="PS50994">
    <property type="entry name" value="INTEGRASE"/>
    <property type="match status" value="1"/>
</dbReference>
<evidence type="ECO:0000256" key="1">
    <source>
        <dbReference type="ARBA" id="ARBA00012493"/>
    </source>
</evidence>
<dbReference type="Gene3D" id="3.30.70.270">
    <property type="match status" value="2"/>
</dbReference>
<keyword evidence="4" id="KW-1185">Reference proteome</keyword>
<reference evidence="5" key="2">
    <citation type="submission" date="2015-08" db="UniProtKB">
        <authorList>
            <consortium name="WormBaseParasite"/>
        </authorList>
    </citation>
    <scope>IDENTIFICATION</scope>
</reference>
<dbReference type="InterPro" id="IPR043128">
    <property type="entry name" value="Rev_trsase/Diguanyl_cyclase"/>
</dbReference>
<dbReference type="InterPro" id="IPR041577">
    <property type="entry name" value="RT_RNaseH_2"/>
</dbReference>
<evidence type="ECO:0000313" key="5">
    <source>
        <dbReference type="WBParaSite" id="SVE_0270300.1"/>
    </source>
</evidence>
<dbReference type="PANTHER" id="PTHR37984:SF5">
    <property type="entry name" value="PROTEIN NYNRIN-LIKE"/>
    <property type="match status" value="1"/>
</dbReference>
<evidence type="ECO:0000256" key="2">
    <source>
        <dbReference type="ARBA" id="ARBA00023268"/>
    </source>
</evidence>
<dbReference type="EC" id="2.7.7.49" evidence="1"/>
<evidence type="ECO:0000259" key="3">
    <source>
        <dbReference type="PROSITE" id="PS50994"/>
    </source>
</evidence>
<dbReference type="GO" id="GO:0003964">
    <property type="term" value="F:RNA-directed DNA polymerase activity"/>
    <property type="evidence" value="ECO:0007669"/>
    <property type="project" value="UniProtKB-EC"/>
</dbReference>
<dbReference type="Gene3D" id="3.30.420.10">
    <property type="entry name" value="Ribonuclease H-like superfamily/Ribonuclease H"/>
    <property type="match status" value="1"/>
</dbReference>
<dbReference type="SUPFAM" id="SSF56672">
    <property type="entry name" value="DNA/RNA polymerases"/>
    <property type="match status" value="1"/>
</dbReference>
<dbReference type="AlphaFoldDB" id="A0A0K0F1M8"/>